<evidence type="ECO:0000256" key="8">
    <source>
        <dbReference type="RuleBase" id="RU280815"/>
    </source>
</evidence>
<comment type="function">
    <text evidence="8">Putative Notch ligand involved in the mediation of Notch signaling.</text>
</comment>
<keyword evidence="8 9" id="KW-0812">Transmembrane</keyword>
<dbReference type="Proteomes" id="UP000005408">
    <property type="component" value="Unassembled WGS sequence"/>
</dbReference>
<keyword evidence="5 6" id="KW-1015">Disulfide bond</keyword>
<dbReference type="CDD" id="cd00054">
    <property type="entry name" value="EGF_CA"/>
    <property type="match status" value="2"/>
</dbReference>
<dbReference type="AlphaFoldDB" id="A0A8W8M757"/>
<keyword evidence="8 9" id="KW-0472">Membrane</keyword>
<feature type="disulfide bond" evidence="6">
    <location>
        <begin position="363"/>
        <end position="372"/>
    </location>
</feature>
<evidence type="ECO:0000256" key="5">
    <source>
        <dbReference type="ARBA" id="ARBA00023157"/>
    </source>
</evidence>
<dbReference type="OMA" id="IRYINHA"/>
<feature type="disulfide bond" evidence="6">
    <location>
        <begin position="321"/>
        <end position="330"/>
    </location>
</feature>
<feature type="domain" description="EGF-like" evidence="11">
    <location>
        <begin position="294"/>
        <end position="331"/>
    </location>
</feature>
<dbReference type="GO" id="GO:0016020">
    <property type="term" value="C:membrane"/>
    <property type="evidence" value="ECO:0007669"/>
    <property type="project" value="UniProtKB-SubCell"/>
</dbReference>
<evidence type="ECO:0000313" key="14">
    <source>
        <dbReference type="Proteomes" id="UP000005408"/>
    </source>
</evidence>
<dbReference type="Pfam" id="PF00008">
    <property type="entry name" value="EGF"/>
    <property type="match status" value="1"/>
</dbReference>
<feature type="disulfide bond" evidence="6">
    <location>
        <begin position="241"/>
        <end position="250"/>
    </location>
</feature>
<dbReference type="Gene3D" id="2.60.40.3510">
    <property type="match status" value="1"/>
</dbReference>
<feature type="domain" description="DSL" evidence="12">
    <location>
        <begin position="169"/>
        <end position="214"/>
    </location>
</feature>
<name>A0A8W8M757_MAGGI</name>
<dbReference type="Gene3D" id="2.10.25.10">
    <property type="entry name" value="Laminin"/>
    <property type="match status" value="3"/>
</dbReference>
<dbReference type="InterPro" id="IPR051022">
    <property type="entry name" value="Notch_Cell-Fate_Det"/>
</dbReference>
<reference evidence="13" key="1">
    <citation type="submission" date="2022-08" db="UniProtKB">
        <authorList>
            <consortium name="EnsemblMetazoa"/>
        </authorList>
    </citation>
    <scope>IDENTIFICATION</scope>
    <source>
        <strain evidence="13">05x7-T-G4-1.051#20</strain>
    </source>
</reference>
<dbReference type="Gene3D" id="2.10.25.140">
    <property type="match status" value="1"/>
</dbReference>
<proteinExistence type="predicted"/>
<dbReference type="InterPro" id="IPR000742">
    <property type="entry name" value="EGF"/>
</dbReference>
<evidence type="ECO:0000256" key="10">
    <source>
        <dbReference type="SAM" id="SignalP"/>
    </source>
</evidence>
<dbReference type="PROSITE" id="PS51051">
    <property type="entry name" value="DSL"/>
    <property type="match status" value="1"/>
</dbReference>
<dbReference type="Pfam" id="PF01414">
    <property type="entry name" value="DSL"/>
    <property type="match status" value="1"/>
</dbReference>
<dbReference type="PROSITE" id="PS50026">
    <property type="entry name" value="EGF_3"/>
    <property type="match status" value="4"/>
</dbReference>
<evidence type="ECO:0000259" key="11">
    <source>
        <dbReference type="PROSITE" id="PS50026"/>
    </source>
</evidence>
<dbReference type="InterPro" id="IPR001774">
    <property type="entry name" value="DSL"/>
</dbReference>
<keyword evidence="4" id="KW-0221">Differentiation</keyword>
<evidence type="ECO:0000259" key="12">
    <source>
        <dbReference type="PROSITE" id="PS51051"/>
    </source>
</evidence>
<dbReference type="SMART" id="SM00181">
    <property type="entry name" value="EGF"/>
    <property type="match status" value="5"/>
</dbReference>
<sequence length="608" mass="67758">MDLVLIGLILSAVAPTVWNKAILELKFIRYINHAGTGENGHCCDGRGLFCFSKCDHRFVICVDKAETNRNVNRCLIGRRSSKGIDNANVNIFGDSFGGVRNPMIFSLDIWDEKAQLKVDVFDVDDNQDDKVDFLYGNFTLSAAKSKKLSREQSFRLATAKSILDYKASVYCQDNFYGPACDVKCVDHDDTSGHYTCDSKSGQKVCLDGWSGVNCDKNLCGSEVCGANQTCTNSSNGEICECKKGVQGENCTELIPVECYDGFCKNNGSCIVNVSDNTLNCICDIGWKGETCEEEHNPCEFNPCLRNGTCVYTKNVGYVCECPYDSQGEHCENVSTCVLQEDICLNGGSCVQENLKEEWYFCDCPVNFTGKHCETLIEVPINETSDSNITTIETTTIAIIPSTTIAPKATVILRGKVDSRNEEAIRKALMKIIHDFTPIKGELYLEMEKEVYKTQEGEILTEIGFRGTADGKPFSIAEIQRVLSDSHAVMVDHLLPIPRDLPDKHSHSSLPSNAAQDQIQHDGWIHQYWFVVLLIVLAIVALVMFITFFIIIRRKKSLEELENKANVARTSSTGVTESQNAQSFENSLYFEMNQQKKDNNSKVNFKAMP</sequence>
<keyword evidence="14" id="KW-1185">Reference proteome</keyword>
<protein>
    <recommendedName>
        <fullName evidence="8">Delta-like protein</fullName>
    </recommendedName>
</protein>
<feature type="domain" description="EGF-like" evidence="11">
    <location>
        <begin position="254"/>
        <end position="292"/>
    </location>
</feature>
<evidence type="ECO:0000256" key="1">
    <source>
        <dbReference type="ARBA" id="ARBA00022473"/>
    </source>
</evidence>
<evidence type="ECO:0000256" key="9">
    <source>
        <dbReference type="SAM" id="Phobius"/>
    </source>
</evidence>
<dbReference type="PROSITE" id="PS00022">
    <property type="entry name" value="EGF_1"/>
    <property type="match status" value="4"/>
</dbReference>
<feature type="disulfide bond" evidence="7">
    <location>
        <begin position="184"/>
        <end position="196"/>
    </location>
</feature>
<evidence type="ECO:0000256" key="7">
    <source>
        <dbReference type="PROSITE-ProRule" id="PRU00377"/>
    </source>
</evidence>
<feature type="signal peptide" evidence="10">
    <location>
        <begin position="1"/>
        <end position="19"/>
    </location>
</feature>
<feature type="domain" description="EGF-like" evidence="11">
    <location>
        <begin position="332"/>
        <end position="373"/>
    </location>
</feature>
<organism evidence="13 14">
    <name type="scientific">Magallana gigas</name>
    <name type="common">Pacific oyster</name>
    <name type="synonym">Crassostrea gigas</name>
    <dbReference type="NCBI Taxonomy" id="29159"/>
    <lineage>
        <taxon>Eukaryota</taxon>
        <taxon>Metazoa</taxon>
        <taxon>Spiralia</taxon>
        <taxon>Lophotrochozoa</taxon>
        <taxon>Mollusca</taxon>
        <taxon>Bivalvia</taxon>
        <taxon>Autobranchia</taxon>
        <taxon>Pteriomorphia</taxon>
        <taxon>Ostreida</taxon>
        <taxon>Ostreoidea</taxon>
        <taxon>Ostreidae</taxon>
        <taxon>Magallana</taxon>
    </lineage>
</organism>
<evidence type="ECO:0000256" key="2">
    <source>
        <dbReference type="ARBA" id="ARBA00022536"/>
    </source>
</evidence>
<feature type="chain" id="PRO_5036478083" description="Delta-like protein" evidence="10">
    <location>
        <begin position="20"/>
        <end position="608"/>
    </location>
</feature>
<keyword evidence="2 6" id="KW-0245">EGF-like domain</keyword>
<evidence type="ECO:0000256" key="3">
    <source>
        <dbReference type="ARBA" id="ARBA00022737"/>
    </source>
</evidence>
<evidence type="ECO:0000256" key="6">
    <source>
        <dbReference type="PROSITE-ProRule" id="PRU00076"/>
    </source>
</evidence>
<keyword evidence="1 8" id="KW-0217">Developmental protein</keyword>
<evidence type="ECO:0000313" key="13">
    <source>
        <dbReference type="EnsemblMetazoa" id="G31278.2:cds"/>
    </source>
</evidence>
<comment type="caution">
    <text evidence="6">Lacks conserved residue(s) required for the propagation of feature annotation.</text>
</comment>
<feature type="disulfide bond" evidence="6">
    <location>
        <begin position="263"/>
        <end position="280"/>
    </location>
</feature>
<dbReference type="EnsemblMetazoa" id="G31278.2">
    <property type="protein sequence ID" value="G31278.2:cds"/>
    <property type="gene ID" value="G31278"/>
</dbReference>
<dbReference type="PROSITE" id="PS01186">
    <property type="entry name" value="EGF_2"/>
    <property type="match status" value="1"/>
</dbReference>
<keyword evidence="8 10" id="KW-0732">Signal</keyword>
<accession>A0A8W8M757</accession>
<dbReference type="GO" id="GO:0030154">
    <property type="term" value="P:cell differentiation"/>
    <property type="evidence" value="ECO:0007669"/>
    <property type="project" value="UniProtKB-KW"/>
</dbReference>
<dbReference type="SMART" id="SM00051">
    <property type="entry name" value="DSL"/>
    <property type="match status" value="1"/>
</dbReference>
<feature type="disulfide bond" evidence="7">
    <location>
        <begin position="171"/>
        <end position="180"/>
    </location>
</feature>
<feature type="transmembrane region" description="Helical" evidence="9">
    <location>
        <begin position="527"/>
        <end position="551"/>
    </location>
</feature>
<dbReference type="SUPFAM" id="SSF57196">
    <property type="entry name" value="EGF/Laminin"/>
    <property type="match status" value="3"/>
</dbReference>
<feature type="disulfide bond" evidence="7">
    <location>
        <begin position="205"/>
        <end position="214"/>
    </location>
</feature>
<dbReference type="OrthoDB" id="6250255at2759"/>
<feature type="disulfide bond" evidence="6">
    <location>
        <begin position="282"/>
        <end position="291"/>
    </location>
</feature>
<dbReference type="PANTHER" id="PTHR24049">
    <property type="entry name" value="CRUMBS FAMILY MEMBER"/>
    <property type="match status" value="1"/>
</dbReference>
<comment type="subcellular location">
    <subcellularLocation>
        <location evidence="8">Membrane</location>
        <topology evidence="8">Single-pass type I membrane protein</topology>
    </subcellularLocation>
</comment>
<dbReference type="FunFam" id="2.10.25.140:FF:000001">
    <property type="entry name" value="Delta-like protein"/>
    <property type="match status" value="1"/>
</dbReference>
<dbReference type="GO" id="GO:0007154">
    <property type="term" value="P:cell communication"/>
    <property type="evidence" value="ECO:0007669"/>
    <property type="project" value="InterPro"/>
</dbReference>
<feature type="domain" description="EGF-like" evidence="11">
    <location>
        <begin position="215"/>
        <end position="251"/>
    </location>
</feature>
<keyword evidence="3 8" id="KW-0677">Repeat</keyword>
<dbReference type="PANTHER" id="PTHR24049:SF29">
    <property type="entry name" value="EGF-LIKE DOMAIN-CONTAINING PROTEIN"/>
    <property type="match status" value="1"/>
</dbReference>
<evidence type="ECO:0000256" key="4">
    <source>
        <dbReference type="ARBA" id="ARBA00022782"/>
    </source>
</evidence>
<keyword evidence="8 9" id="KW-1133">Transmembrane helix</keyword>